<dbReference type="GO" id="GO:0005886">
    <property type="term" value="C:plasma membrane"/>
    <property type="evidence" value="ECO:0007669"/>
    <property type="project" value="UniProtKB-SubCell"/>
</dbReference>
<dbReference type="PANTHER" id="PTHR42709:SF6">
    <property type="entry name" value="UNDECAPRENYL PHOSPHATE TRANSPORTER A"/>
    <property type="match status" value="1"/>
</dbReference>
<dbReference type="GeneID" id="13794451"/>
<dbReference type="Proteomes" id="UP000008037">
    <property type="component" value="Chromosome"/>
</dbReference>
<name>K0IJJ1_NITGG</name>
<dbReference type="BioCyc" id="CNIT1237085:G1324-2432-MONOMER"/>
<feature type="transmembrane region" description="Helical" evidence="6">
    <location>
        <begin position="70"/>
        <end position="92"/>
    </location>
</feature>
<dbReference type="InParanoid" id="K0IJJ1"/>
<dbReference type="PANTHER" id="PTHR42709">
    <property type="entry name" value="ALKALINE PHOSPHATASE LIKE PROTEIN"/>
    <property type="match status" value="1"/>
</dbReference>
<sequence>MRAVVIVVLASAGLLGSVLDAITGMIVEYGYPAVFAAAFIEVMFPPIPSEVIFPLVGFVAQSSGFGLGNAIGMAATGALGSTAGAILIYFVSMKVGRAAIVRFGRRVRVSEREIEKAERWFARYGPIAVFTGRMVPGVREIISIPAGIGRMNFVKFVTYTFAGSLVWCVVLTLVGYYLGEAWSRFSEQISSTFTIVSVIVIAGIVAGIAVWYDRRKKAPAKSSD</sequence>
<dbReference type="OrthoDB" id="204088at2157"/>
<dbReference type="KEGG" id="nga:Ngar_c24340"/>
<evidence type="ECO:0000256" key="1">
    <source>
        <dbReference type="ARBA" id="ARBA00004651"/>
    </source>
</evidence>
<accession>K0IJJ1</accession>
<keyword evidence="3 6" id="KW-0812">Transmembrane</keyword>
<organism evidence="8 9">
    <name type="scientific">Nitrososphaera gargensis (strain Ga9.2)</name>
    <dbReference type="NCBI Taxonomy" id="1237085"/>
    <lineage>
        <taxon>Archaea</taxon>
        <taxon>Nitrososphaerota</taxon>
        <taxon>Nitrososphaeria</taxon>
        <taxon>Nitrososphaerales</taxon>
        <taxon>Nitrososphaeraceae</taxon>
        <taxon>Nitrososphaera</taxon>
    </lineage>
</organism>
<keyword evidence="9" id="KW-1185">Reference proteome</keyword>
<comment type="subcellular location">
    <subcellularLocation>
        <location evidence="1">Cell membrane</location>
        <topology evidence="1">Multi-pass membrane protein</topology>
    </subcellularLocation>
</comment>
<dbReference type="RefSeq" id="WP_015019893.1">
    <property type="nucleotide sequence ID" value="NC_018719.1"/>
</dbReference>
<evidence type="ECO:0000259" key="7">
    <source>
        <dbReference type="Pfam" id="PF09335"/>
    </source>
</evidence>
<evidence type="ECO:0000256" key="4">
    <source>
        <dbReference type="ARBA" id="ARBA00022989"/>
    </source>
</evidence>
<evidence type="ECO:0000256" key="6">
    <source>
        <dbReference type="SAM" id="Phobius"/>
    </source>
</evidence>
<reference evidence="8 9" key="1">
    <citation type="journal article" date="2012" name="Environ. Microbiol.">
        <title>The genome of the ammonia-oxidizing Candidatus Nitrososphaera gargensis: insights into metabolic versatility and environmental adaptations.</title>
        <authorList>
            <person name="Spang A."/>
            <person name="Poehlein A."/>
            <person name="Offre P."/>
            <person name="Zumbragel S."/>
            <person name="Haider S."/>
            <person name="Rychlik N."/>
            <person name="Nowka B."/>
            <person name="Schmeisser C."/>
            <person name="Lebedeva E.V."/>
            <person name="Rattei T."/>
            <person name="Bohm C."/>
            <person name="Schmid M."/>
            <person name="Galushko A."/>
            <person name="Hatzenpichler R."/>
            <person name="Weinmaier T."/>
            <person name="Daniel R."/>
            <person name="Schleper C."/>
            <person name="Spieck E."/>
            <person name="Streit W."/>
            <person name="Wagner M."/>
        </authorList>
    </citation>
    <scope>NUCLEOTIDE SEQUENCE [LARGE SCALE GENOMIC DNA]</scope>
    <source>
        <strain evidence="9">Ga9.2</strain>
    </source>
</reference>
<evidence type="ECO:0000313" key="9">
    <source>
        <dbReference type="Proteomes" id="UP000008037"/>
    </source>
</evidence>
<feature type="domain" description="VTT" evidence="7">
    <location>
        <begin position="47"/>
        <end position="176"/>
    </location>
</feature>
<dbReference type="InterPro" id="IPR051311">
    <property type="entry name" value="DedA_domain"/>
</dbReference>
<dbReference type="Pfam" id="PF09335">
    <property type="entry name" value="VTT_dom"/>
    <property type="match status" value="1"/>
</dbReference>
<keyword evidence="5 6" id="KW-0472">Membrane</keyword>
<dbReference type="AlphaFoldDB" id="K0IJJ1"/>
<evidence type="ECO:0000256" key="3">
    <source>
        <dbReference type="ARBA" id="ARBA00022692"/>
    </source>
</evidence>
<keyword evidence="4 6" id="KW-1133">Transmembrane helix</keyword>
<feature type="transmembrane region" description="Helical" evidence="6">
    <location>
        <begin position="156"/>
        <end position="179"/>
    </location>
</feature>
<evidence type="ECO:0000256" key="5">
    <source>
        <dbReference type="ARBA" id="ARBA00023136"/>
    </source>
</evidence>
<proteinExistence type="predicted"/>
<dbReference type="InterPro" id="IPR032816">
    <property type="entry name" value="VTT_dom"/>
</dbReference>
<dbReference type="HOGENOM" id="CLU_044208_1_2_2"/>
<evidence type="ECO:0000313" key="8">
    <source>
        <dbReference type="EMBL" id="AFU59358.1"/>
    </source>
</evidence>
<dbReference type="STRING" id="1237085.Ngar_c24340"/>
<keyword evidence="2" id="KW-1003">Cell membrane</keyword>
<evidence type="ECO:0000256" key="2">
    <source>
        <dbReference type="ARBA" id="ARBA00022475"/>
    </source>
</evidence>
<feature type="transmembrane region" description="Helical" evidence="6">
    <location>
        <begin position="191"/>
        <end position="212"/>
    </location>
</feature>
<gene>
    <name evidence="8" type="ordered locus">Ngar_c24340</name>
</gene>
<protein>
    <submittedName>
        <fullName evidence="8">DedA family protein</fullName>
    </submittedName>
</protein>
<dbReference type="EMBL" id="CP002408">
    <property type="protein sequence ID" value="AFU59358.1"/>
    <property type="molecule type" value="Genomic_DNA"/>
</dbReference>